<evidence type="ECO:0008006" key="3">
    <source>
        <dbReference type="Google" id="ProtNLM"/>
    </source>
</evidence>
<dbReference type="AlphaFoldDB" id="A0AA94JEW8"/>
<reference evidence="2" key="1">
    <citation type="journal article" date="2018" name="Front. Microbiol.">
        <title>Genome-Based Analysis Reveals the Taxonomy and Diversity of the Family Idiomarinaceae.</title>
        <authorList>
            <person name="Liu Y."/>
            <person name="Lai Q."/>
            <person name="Shao Z."/>
        </authorList>
    </citation>
    <scope>NUCLEOTIDE SEQUENCE [LARGE SCALE GENOMIC DNA]</scope>
    <source>
        <strain evidence="2">SN-14</strain>
    </source>
</reference>
<dbReference type="Pfam" id="PF12686">
    <property type="entry name" value="DUF3800"/>
    <property type="match status" value="1"/>
</dbReference>
<accession>A0AA94JEW8</accession>
<comment type="caution">
    <text evidence="1">The sequence shown here is derived from an EMBL/GenBank/DDBJ whole genome shotgun (WGS) entry which is preliminary data.</text>
</comment>
<dbReference type="Proteomes" id="UP000286680">
    <property type="component" value="Unassembled WGS sequence"/>
</dbReference>
<gene>
    <name evidence="1" type="ORF">CWE23_00245</name>
</gene>
<dbReference type="InterPro" id="IPR024524">
    <property type="entry name" value="DUF3800"/>
</dbReference>
<sequence>MLDPSANFDGAYTFCYDETNNIRKFYLRESDFNSTFTDNFVLGGLVYQGAAPDVQSLIDSFKLQKSVKEVKFKHIAKGGFIECLSSQKLKLFFEYIASNGLYIHYSSLNILYWSIVDIVDSAVELSEVSQQLGPQFANTMKNDLYKLARIEIDSMISLFRKYGYPNIKKNEVLSFIEDMSDLFTDYLDDVEFHFGLESLRQILKEAKKKDSLPFVMDADDFVLINDFSQFYLRPVYMFKNSQHIFDNEESIVKLLSEYKIMYDSKELNNFVFVDSESNQLIQLSDVLVGLIGKLYSYVNTNNRVQIHSDFCSLSQIQRDNIDLLLWLIDRSRDKNIGFLRSTDAYEEMSKIEVIRACRIESHA</sequence>
<organism evidence="1 2">
    <name type="scientific">Idiomarina aquatica</name>
    <dbReference type="NCBI Taxonomy" id="1327752"/>
    <lineage>
        <taxon>Bacteria</taxon>
        <taxon>Pseudomonadati</taxon>
        <taxon>Pseudomonadota</taxon>
        <taxon>Gammaproteobacteria</taxon>
        <taxon>Alteromonadales</taxon>
        <taxon>Idiomarinaceae</taxon>
        <taxon>Idiomarina</taxon>
    </lineage>
</organism>
<dbReference type="EMBL" id="PIPS01000001">
    <property type="protein sequence ID" value="RUO45720.1"/>
    <property type="molecule type" value="Genomic_DNA"/>
</dbReference>
<name>A0AA94JEW8_9GAMM</name>
<proteinExistence type="predicted"/>
<protein>
    <recommendedName>
        <fullName evidence="3">DUF3800 domain-containing protein</fullName>
    </recommendedName>
</protein>
<evidence type="ECO:0000313" key="1">
    <source>
        <dbReference type="EMBL" id="RUO45720.1"/>
    </source>
</evidence>
<keyword evidence="2" id="KW-1185">Reference proteome</keyword>
<evidence type="ECO:0000313" key="2">
    <source>
        <dbReference type="Proteomes" id="UP000286680"/>
    </source>
</evidence>